<accession>A0A6C0KQA5</accession>
<dbReference type="AlphaFoldDB" id="A0A6C0KQA5"/>
<dbReference type="EMBL" id="MN740948">
    <property type="protein sequence ID" value="QHU19371.1"/>
    <property type="molecule type" value="Genomic_DNA"/>
</dbReference>
<organism evidence="1">
    <name type="scientific">viral metagenome</name>
    <dbReference type="NCBI Taxonomy" id="1070528"/>
    <lineage>
        <taxon>unclassified sequences</taxon>
        <taxon>metagenomes</taxon>
        <taxon>organismal metagenomes</taxon>
    </lineage>
</organism>
<proteinExistence type="predicted"/>
<evidence type="ECO:0000313" key="1">
    <source>
        <dbReference type="EMBL" id="QHU19371.1"/>
    </source>
</evidence>
<protein>
    <submittedName>
        <fullName evidence="1">Uncharacterized protein</fullName>
    </submittedName>
</protein>
<name>A0A6C0KQA5_9ZZZZ</name>
<reference evidence="1" key="1">
    <citation type="journal article" date="2020" name="Nature">
        <title>Giant virus diversity and host interactions through global metagenomics.</title>
        <authorList>
            <person name="Schulz F."/>
            <person name="Roux S."/>
            <person name="Paez-Espino D."/>
            <person name="Jungbluth S."/>
            <person name="Walsh D.A."/>
            <person name="Denef V.J."/>
            <person name="McMahon K.D."/>
            <person name="Konstantinidis K.T."/>
            <person name="Eloe-Fadrosh E.A."/>
            <person name="Kyrpides N.C."/>
            <person name="Woyke T."/>
        </authorList>
    </citation>
    <scope>NUCLEOTIDE SEQUENCE</scope>
    <source>
        <strain evidence="1">GVMAG-S-3300013014-104</strain>
    </source>
</reference>
<sequence>MITDAKNNNKNLVVFFSNNFFPKSILGFEKWTKINVQK</sequence>